<evidence type="ECO:0000313" key="3">
    <source>
        <dbReference type="Proteomes" id="UP000383932"/>
    </source>
</evidence>
<keyword evidence="3" id="KW-1185">Reference proteome</keyword>
<dbReference type="EMBL" id="SSOP01000475">
    <property type="protein sequence ID" value="KAB5588362.1"/>
    <property type="molecule type" value="Genomic_DNA"/>
</dbReference>
<sequence>MRAFVFLSILPLALFTALPTAFAAPNPDLDSELDARAVLSLPSNHDVYHSSTNGQPASSKNANITPAKTTVERLGDVALVGGTAAKEVVVAQRITTVFATLRARFAAAPMAGVATVKTQFL</sequence>
<accession>A0A5N5Q9C1</accession>
<comment type="caution">
    <text evidence="2">The sequence shown here is derived from an EMBL/GenBank/DDBJ whole genome shotgun (WGS) entry which is preliminary data.</text>
</comment>
<feature type="signal peptide" evidence="1">
    <location>
        <begin position="1"/>
        <end position="23"/>
    </location>
</feature>
<dbReference type="Proteomes" id="UP000383932">
    <property type="component" value="Unassembled WGS sequence"/>
</dbReference>
<name>A0A5N5Q9C1_9AGAM</name>
<dbReference type="AlphaFoldDB" id="A0A5N5Q9C1"/>
<evidence type="ECO:0000313" key="2">
    <source>
        <dbReference type="EMBL" id="KAB5588362.1"/>
    </source>
</evidence>
<gene>
    <name evidence="2" type="ORF">CTheo_8194</name>
</gene>
<organism evidence="2 3">
    <name type="scientific">Ceratobasidium theobromae</name>
    <dbReference type="NCBI Taxonomy" id="1582974"/>
    <lineage>
        <taxon>Eukaryota</taxon>
        <taxon>Fungi</taxon>
        <taxon>Dikarya</taxon>
        <taxon>Basidiomycota</taxon>
        <taxon>Agaricomycotina</taxon>
        <taxon>Agaricomycetes</taxon>
        <taxon>Cantharellales</taxon>
        <taxon>Ceratobasidiaceae</taxon>
        <taxon>Ceratobasidium</taxon>
    </lineage>
</organism>
<evidence type="ECO:0000256" key="1">
    <source>
        <dbReference type="SAM" id="SignalP"/>
    </source>
</evidence>
<evidence type="ECO:0008006" key="4">
    <source>
        <dbReference type="Google" id="ProtNLM"/>
    </source>
</evidence>
<reference evidence="2 3" key="1">
    <citation type="journal article" date="2019" name="Fungal Biol. Biotechnol.">
        <title>Draft genome sequence of fastidious pathogen Ceratobasidium theobromae, which causes vascular-streak dieback in Theobroma cacao.</title>
        <authorList>
            <person name="Ali S.S."/>
            <person name="Asman A."/>
            <person name="Shao J."/>
            <person name="Firmansyah A.P."/>
            <person name="Susilo A.W."/>
            <person name="Rosmana A."/>
            <person name="McMahon P."/>
            <person name="Junaid M."/>
            <person name="Guest D."/>
            <person name="Kheng T.Y."/>
            <person name="Meinhardt L.W."/>
            <person name="Bailey B.A."/>
        </authorList>
    </citation>
    <scope>NUCLEOTIDE SEQUENCE [LARGE SCALE GENOMIC DNA]</scope>
    <source>
        <strain evidence="2 3">CT2</strain>
    </source>
</reference>
<keyword evidence="1" id="KW-0732">Signal</keyword>
<protein>
    <recommendedName>
        <fullName evidence="4">Effector protein</fullName>
    </recommendedName>
</protein>
<feature type="chain" id="PRO_5024424673" description="Effector protein" evidence="1">
    <location>
        <begin position="24"/>
        <end position="121"/>
    </location>
</feature>
<proteinExistence type="predicted"/>